<name>A0A9D1UR98_9MICC</name>
<dbReference type="SUPFAM" id="SSF53254">
    <property type="entry name" value="Phosphoglycerate mutase-like"/>
    <property type="match status" value="1"/>
</dbReference>
<evidence type="ECO:0000313" key="2">
    <source>
        <dbReference type="EMBL" id="HIW98752.1"/>
    </source>
</evidence>
<dbReference type="GO" id="GO:0016791">
    <property type="term" value="F:phosphatase activity"/>
    <property type="evidence" value="ECO:0007669"/>
    <property type="project" value="TreeGrafter"/>
</dbReference>
<dbReference type="InterPro" id="IPR013078">
    <property type="entry name" value="His_Pase_superF_clade-1"/>
</dbReference>
<dbReference type="Proteomes" id="UP000824151">
    <property type="component" value="Unassembled WGS sequence"/>
</dbReference>
<gene>
    <name evidence="2" type="ORF">H9871_01270</name>
</gene>
<dbReference type="Pfam" id="PF00300">
    <property type="entry name" value="His_Phos_1"/>
    <property type="match status" value="1"/>
</dbReference>
<evidence type="ECO:0000313" key="3">
    <source>
        <dbReference type="Proteomes" id="UP000824151"/>
    </source>
</evidence>
<dbReference type="CDD" id="cd07067">
    <property type="entry name" value="HP_PGM_like"/>
    <property type="match status" value="1"/>
</dbReference>
<dbReference type="InterPro" id="IPR029033">
    <property type="entry name" value="His_PPase_superfam"/>
</dbReference>
<feature type="binding site" evidence="1">
    <location>
        <position position="58"/>
    </location>
    <ligand>
        <name>substrate</name>
    </ligand>
</feature>
<feature type="binding site" evidence="1">
    <location>
        <begin position="8"/>
        <end position="15"/>
    </location>
    <ligand>
        <name>substrate</name>
    </ligand>
</feature>
<evidence type="ECO:0000256" key="1">
    <source>
        <dbReference type="PIRSR" id="PIRSR613078-2"/>
    </source>
</evidence>
<dbReference type="InterPro" id="IPR001345">
    <property type="entry name" value="PG/BPGM_mutase_AS"/>
</dbReference>
<comment type="caution">
    <text evidence="2">The sequence shown here is derived from an EMBL/GenBank/DDBJ whole genome shotgun (WGS) entry which is preliminary data.</text>
</comment>
<protein>
    <submittedName>
        <fullName evidence="2">Histidine phosphatase family protein</fullName>
    </submittedName>
</protein>
<reference evidence="2" key="2">
    <citation type="submission" date="2021-04" db="EMBL/GenBank/DDBJ databases">
        <authorList>
            <person name="Gilroy R."/>
        </authorList>
    </citation>
    <scope>NUCLEOTIDE SEQUENCE</scope>
    <source>
        <strain evidence="2">ChiHejej3B27-3195</strain>
    </source>
</reference>
<dbReference type="PANTHER" id="PTHR48100">
    <property type="entry name" value="BROAD-SPECIFICITY PHOSPHATASE YOR283W-RELATED"/>
    <property type="match status" value="1"/>
</dbReference>
<proteinExistence type="predicted"/>
<dbReference type="InterPro" id="IPR050275">
    <property type="entry name" value="PGM_Phosphatase"/>
</dbReference>
<organism evidence="2 3">
    <name type="scientific">Candidatus Nesterenkonia stercoripullorum</name>
    <dbReference type="NCBI Taxonomy" id="2838701"/>
    <lineage>
        <taxon>Bacteria</taxon>
        <taxon>Bacillati</taxon>
        <taxon>Actinomycetota</taxon>
        <taxon>Actinomycetes</taxon>
        <taxon>Micrococcales</taxon>
        <taxon>Micrococcaceae</taxon>
        <taxon>Nesterenkonia</taxon>
    </lineage>
</organism>
<dbReference type="AlphaFoldDB" id="A0A9D1UR98"/>
<sequence length="253" mass="27331">MIRVLLVRHGETEWNKDHRLQGRSDISLAESGVRQAEITGSFVRAQQPGQGHVSSLVRTQQTYQQFGLDLEPRIWPELAEQNLGEWEGAYAASIRDGLPEEFNGWRAGSYTPAGGETHAELAARMRSAFCQIVRSTAAIDPTPSADLSFEVRTAVAVSHGAALRVLLQDLGLIDRAQFIPLTPAAATIVDVVLSSGPVSSSLPKGGLDDASAQRESQYISGLSDDEIVEHTRLRLINLSPELLNPLAAESAAL</sequence>
<dbReference type="Gene3D" id="3.40.50.1240">
    <property type="entry name" value="Phosphoglycerate mutase-like"/>
    <property type="match status" value="1"/>
</dbReference>
<dbReference type="EMBL" id="DXGD01000047">
    <property type="protein sequence ID" value="HIW98752.1"/>
    <property type="molecule type" value="Genomic_DNA"/>
</dbReference>
<accession>A0A9D1UR98</accession>
<dbReference type="PROSITE" id="PS00175">
    <property type="entry name" value="PG_MUTASE"/>
    <property type="match status" value="1"/>
</dbReference>
<reference evidence="2" key="1">
    <citation type="journal article" date="2021" name="PeerJ">
        <title>Extensive microbial diversity within the chicken gut microbiome revealed by metagenomics and culture.</title>
        <authorList>
            <person name="Gilroy R."/>
            <person name="Ravi A."/>
            <person name="Getino M."/>
            <person name="Pursley I."/>
            <person name="Horton D.L."/>
            <person name="Alikhan N.F."/>
            <person name="Baker D."/>
            <person name="Gharbi K."/>
            <person name="Hall N."/>
            <person name="Watson M."/>
            <person name="Adriaenssens E.M."/>
            <person name="Foster-Nyarko E."/>
            <person name="Jarju S."/>
            <person name="Secka A."/>
            <person name="Antonio M."/>
            <person name="Oren A."/>
            <person name="Chaudhuri R.R."/>
            <person name="La Ragione R."/>
            <person name="Hildebrand F."/>
            <person name="Pallen M.J."/>
        </authorList>
    </citation>
    <scope>NUCLEOTIDE SEQUENCE</scope>
    <source>
        <strain evidence="2">ChiHejej3B27-3195</strain>
    </source>
</reference>
<dbReference type="SMART" id="SM00855">
    <property type="entry name" value="PGAM"/>
    <property type="match status" value="1"/>
</dbReference>